<accession>A0A318RDR2</accession>
<dbReference type="Proteomes" id="UP000247591">
    <property type="component" value="Unassembled WGS sequence"/>
</dbReference>
<proteinExistence type="predicted"/>
<name>A0A318RDR2_WILLI</name>
<evidence type="ECO:0000313" key="3">
    <source>
        <dbReference type="Proteomes" id="UP000247591"/>
    </source>
</evidence>
<dbReference type="EMBL" id="QJSP01000026">
    <property type="protein sequence ID" value="PYE12040.1"/>
    <property type="molecule type" value="Genomic_DNA"/>
</dbReference>
<feature type="transmembrane region" description="Helical" evidence="1">
    <location>
        <begin position="68"/>
        <end position="88"/>
    </location>
</feature>
<reference evidence="2 3" key="1">
    <citation type="submission" date="2018-06" db="EMBL/GenBank/DDBJ databases">
        <title>Genomic Encyclopedia of Type Strains, Phase IV (KMG-IV): sequencing the most valuable type-strain genomes for metagenomic binning, comparative biology and taxonomic classification.</title>
        <authorList>
            <person name="Goeker M."/>
        </authorList>
    </citation>
    <scope>NUCLEOTIDE SEQUENCE [LARGE SCALE GENOMIC DNA]</scope>
    <source>
        <strain evidence="2 3">DSM 45521</strain>
    </source>
</reference>
<keyword evidence="1" id="KW-0812">Transmembrane</keyword>
<gene>
    <name evidence="2" type="ORF">DFR67_12648</name>
</gene>
<comment type="caution">
    <text evidence="2">The sequence shown here is derived from an EMBL/GenBank/DDBJ whole genome shotgun (WGS) entry which is preliminary data.</text>
</comment>
<keyword evidence="1" id="KW-1133">Transmembrane helix</keyword>
<feature type="transmembrane region" description="Helical" evidence="1">
    <location>
        <begin position="26"/>
        <end position="47"/>
    </location>
</feature>
<evidence type="ECO:0000256" key="1">
    <source>
        <dbReference type="SAM" id="Phobius"/>
    </source>
</evidence>
<dbReference type="AlphaFoldDB" id="A0A318RDR2"/>
<protein>
    <submittedName>
        <fullName evidence="2">Uncharacterized protein</fullName>
    </submittedName>
</protein>
<organism evidence="2 3">
    <name type="scientific">Williamsia limnetica</name>
    <dbReference type="NCBI Taxonomy" id="882452"/>
    <lineage>
        <taxon>Bacteria</taxon>
        <taxon>Bacillati</taxon>
        <taxon>Actinomycetota</taxon>
        <taxon>Actinomycetes</taxon>
        <taxon>Mycobacteriales</taxon>
        <taxon>Nocardiaceae</taxon>
        <taxon>Williamsia</taxon>
    </lineage>
</organism>
<evidence type="ECO:0000313" key="2">
    <source>
        <dbReference type="EMBL" id="PYE12040.1"/>
    </source>
</evidence>
<keyword evidence="3" id="KW-1185">Reference proteome</keyword>
<keyword evidence="1" id="KW-0472">Membrane</keyword>
<dbReference type="RefSeq" id="WP_110472767.1">
    <property type="nucleotide sequence ID" value="NZ_QJSP01000026.1"/>
</dbReference>
<sequence length="91" mass="9482">MSGIEHRADRMPCVCPPLASDNFLSIVSWTGWALALAAILVMIVAHVRLLRHMSGGTDCGDDPTSGRITGTLLICVLVAIAGSLVGAFGPH</sequence>